<evidence type="ECO:0000313" key="2">
    <source>
        <dbReference type="Proteomes" id="UP000186997"/>
    </source>
</evidence>
<dbReference type="EMBL" id="FTPR01000001">
    <property type="protein sequence ID" value="SIT86153.1"/>
    <property type="molecule type" value="Genomic_DNA"/>
</dbReference>
<name>A0A1R3X5E2_9RHOB</name>
<proteinExistence type="predicted"/>
<protein>
    <submittedName>
        <fullName evidence="1">Uncharacterized protein</fullName>
    </submittedName>
</protein>
<dbReference type="Proteomes" id="UP000186997">
    <property type="component" value="Unassembled WGS sequence"/>
</dbReference>
<dbReference type="OrthoDB" id="7772846at2"/>
<keyword evidence="2" id="KW-1185">Reference proteome</keyword>
<dbReference type="RefSeq" id="WP_076659624.1">
    <property type="nucleotide sequence ID" value="NZ_FTPR01000001.1"/>
</dbReference>
<evidence type="ECO:0000313" key="1">
    <source>
        <dbReference type="EMBL" id="SIT86153.1"/>
    </source>
</evidence>
<dbReference type="STRING" id="287098.SAMN05421665_2238"/>
<dbReference type="AlphaFoldDB" id="A0A1R3X5E2"/>
<sequence>MATAHFINTRIKAGVWHGDLTGAGQEHPILQVTHLGQALSEVNYTYNAAHDVWHVAVPIPAAMIADGVQTFLITDQTGTTLDSFTLVAGAPLADDLRTEIAALRAELEVLKQAFRAHCAES</sequence>
<organism evidence="1 2">
    <name type="scientific">Yoonia rosea</name>
    <dbReference type="NCBI Taxonomy" id="287098"/>
    <lineage>
        <taxon>Bacteria</taxon>
        <taxon>Pseudomonadati</taxon>
        <taxon>Pseudomonadota</taxon>
        <taxon>Alphaproteobacteria</taxon>
        <taxon>Rhodobacterales</taxon>
        <taxon>Paracoccaceae</taxon>
        <taxon>Yoonia</taxon>
    </lineage>
</organism>
<accession>A0A1R3X5E2</accession>
<reference evidence="2" key="1">
    <citation type="submission" date="2017-01" db="EMBL/GenBank/DDBJ databases">
        <authorList>
            <person name="Varghese N."/>
            <person name="Submissions S."/>
        </authorList>
    </citation>
    <scope>NUCLEOTIDE SEQUENCE [LARGE SCALE GENOMIC DNA]</scope>
    <source>
        <strain evidence="2">DSM 29591</strain>
    </source>
</reference>
<gene>
    <name evidence="1" type="ORF">SAMN05421665_2238</name>
</gene>